<dbReference type="PROSITE" id="PS00337">
    <property type="entry name" value="BETA_LACTAMASE_D"/>
    <property type="match status" value="1"/>
</dbReference>
<protein>
    <recommendedName>
        <fullName evidence="3 8">Beta-lactamase</fullName>
        <ecNumber evidence="3 8">3.5.2.6</ecNumber>
    </recommendedName>
</protein>
<dbReference type="GO" id="GO:0005886">
    <property type="term" value="C:plasma membrane"/>
    <property type="evidence" value="ECO:0007669"/>
    <property type="project" value="TreeGrafter"/>
</dbReference>
<evidence type="ECO:0000256" key="1">
    <source>
        <dbReference type="ARBA" id="ARBA00001526"/>
    </source>
</evidence>
<dbReference type="InterPro" id="IPR050515">
    <property type="entry name" value="Beta-lactam/transpept"/>
</dbReference>
<dbReference type="Gene3D" id="3.40.710.10">
    <property type="entry name" value="DD-peptidase/beta-lactamase superfamily"/>
    <property type="match status" value="1"/>
</dbReference>
<evidence type="ECO:0000313" key="11">
    <source>
        <dbReference type="Proteomes" id="UP000268372"/>
    </source>
</evidence>
<evidence type="ECO:0000256" key="5">
    <source>
        <dbReference type="ARBA" id="ARBA00022801"/>
    </source>
</evidence>
<feature type="modified residue" description="N6-carboxylysine" evidence="7">
    <location>
        <position position="82"/>
    </location>
</feature>
<dbReference type="PANTHER" id="PTHR30627">
    <property type="entry name" value="PEPTIDOGLYCAN D,D-TRANSPEPTIDASE"/>
    <property type="match status" value="1"/>
</dbReference>
<organism evidence="10 11">
    <name type="scientific">Paenimyroides viscosum</name>
    <dbReference type="NCBI Taxonomy" id="2488729"/>
    <lineage>
        <taxon>Bacteria</taxon>
        <taxon>Pseudomonadati</taxon>
        <taxon>Bacteroidota</taxon>
        <taxon>Flavobacteriia</taxon>
        <taxon>Flavobacteriales</taxon>
        <taxon>Flavobacteriaceae</taxon>
        <taxon>Paenimyroides</taxon>
    </lineage>
</organism>
<feature type="active site" description="Acyl-ester intermediate" evidence="7">
    <location>
        <position position="79"/>
    </location>
</feature>
<dbReference type="EC" id="3.5.2.6" evidence="3 8"/>
<gene>
    <name evidence="10" type="primary">blaOXA</name>
    <name evidence="10" type="ORF">EG242_14685</name>
</gene>
<dbReference type="EMBL" id="RQTJ01000072">
    <property type="protein sequence ID" value="RRA89254.1"/>
    <property type="molecule type" value="Genomic_DNA"/>
</dbReference>
<evidence type="ECO:0000256" key="6">
    <source>
        <dbReference type="ARBA" id="ARBA00023251"/>
    </source>
</evidence>
<dbReference type="Proteomes" id="UP000268372">
    <property type="component" value="Unassembled WGS sequence"/>
</dbReference>
<dbReference type="GO" id="GO:0008658">
    <property type="term" value="F:penicillin binding"/>
    <property type="evidence" value="ECO:0007669"/>
    <property type="project" value="InterPro"/>
</dbReference>
<evidence type="ECO:0000256" key="4">
    <source>
        <dbReference type="ARBA" id="ARBA00022729"/>
    </source>
</evidence>
<keyword evidence="11" id="KW-1185">Reference proteome</keyword>
<dbReference type="NCBIfam" id="NF012161">
    <property type="entry name" value="bla_class_D_main"/>
    <property type="match status" value="1"/>
</dbReference>
<dbReference type="Pfam" id="PF00905">
    <property type="entry name" value="Transpeptidase"/>
    <property type="match status" value="1"/>
</dbReference>
<dbReference type="GO" id="GO:0071555">
    <property type="term" value="P:cell wall organization"/>
    <property type="evidence" value="ECO:0007669"/>
    <property type="project" value="TreeGrafter"/>
</dbReference>
<dbReference type="RefSeq" id="WP_099009311.1">
    <property type="nucleotide sequence ID" value="NZ_RQTJ01000072.1"/>
</dbReference>
<dbReference type="OrthoDB" id="9762883at2"/>
<feature type="domain" description="Penicillin-binding protein transpeptidase" evidence="9">
    <location>
        <begin position="50"/>
        <end position="253"/>
    </location>
</feature>
<dbReference type="SUPFAM" id="SSF56601">
    <property type="entry name" value="beta-lactamase/transpeptidase-like"/>
    <property type="match status" value="1"/>
</dbReference>
<evidence type="ECO:0000256" key="2">
    <source>
        <dbReference type="ARBA" id="ARBA00007898"/>
    </source>
</evidence>
<dbReference type="PANTHER" id="PTHR30627:SF6">
    <property type="entry name" value="BETA-LACTAMASE YBXI-RELATED"/>
    <property type="match status" value="1"/>
</dbReference>
<name>A0A3P1AJY1_9FLAO</name>
<keyword evidence="6 8" id="KW-0046">Antibiotic resistance</keyword>
<evidence type="ECO:0000256" key="3">
    <source>
        <dbReference type="ARBA" id="ARBA00012865"/>
    </source>
</evidence>
<evidence type="ECO:0000256" key="8">
    <source>
        <dbReference type="RuleBase" id="RU361140"/>
    </source>
</evidence>
<dbReference type="GO" id="GO:0008800">
    <property type="term" value="F:beta-lactamase activity"/>
    <property type="evidence" value="ECO:0007669"/>
    <property type="project" value="UniProtKB-UniRule"/>
</dbReference>
<dbReference type="PROSITE" id="PS51257">
    <property type="entry name" value="PROKAR_LIPOPROTEIN"/>
    <property type="match status" value="1"/>
</dbReference>
<sequence length="279" mass="32714">MKKIHILSILILVFSCTNNKTDSDKNQNIEIEREIVITEFQTFIDSTDVTGSILIYDLKDDKYYSNNFNWAKKGCLPASTFKIPNSIIALEIGVVENDSTLFKWNGDERRLKVWEQDMTLKEAFHYSCVPCYQEVARKIGVRRMNEYLDKLDYGKMEVDTTNIDMFWLEGESQINQYQQIEFLKRFYNSELPISKRTVTIMKKMIVIEENENYKLSGKTGWSIRNGNNNGWFVGFVETNGNTYFLATNVEPNQNFNMDLFPMIRKELTFKALKQLNIIK</sequence>
<comment type="catalytic activity">
    <reaction evidence="1 8">
        <text>a beta-lactam + H2O = a substituted beta-amino acid</text>
        <dbReference type="Rhea" id="RHEA:20401"/>
        <dbReference type="ChEBI" id="CHEBI:15377"/>
        <dbReference type="ChEBI" id="CHEBI:35627"/>
        <dbReference type="ChEBI" id="CHEBI:140347"/>
        <dbReference type="EC" id="3.5.2.6"/>
    </reaction>
</comment>
<keyword evidence="4" id="KW-0732">Signal</keyword>
<dbReference type="InterPro" id="IPR012338">
    <property type="entry name" value="Beta-lactam/transpept-like"/>
</dbReference>
<comment type="caution">
    <text evidence="10">The sequence shown here is derived from an EMBL/GenBank/DDBJ whole genome shotgun (WGS) entry which is preliminary data.</text>
</comment>
<reference evidence="10 11" key="1">
    <citation type="submission" date="2018-11" db="EMBL/GenBank/DDBJ databases">
        <title>Flavobacterium sp. nov., YIM 102796 draft genome.</title>
        <authorList>
            <person name="Li G."/>
            <person name="Jiang Y."/>
        </authorList>
    </citation>
    <scope>NUCLEOTIDE SEQUENCE [LARGE SCALE GENOMIC DNA]</scope>
    <source>
        <strain evidence="10 11">YIM 102796</strain>
    </source>
</reference>
<evidence type="ECO:0000259" key="9">
    <source>
        <dbReference type="Pfam" id="PF00905"/>
    </source>
</evidence>
<dbReference type="GO" id="GO:0017001">
    <property type="term" value="P:antibiotic catabolic process"/>
    <property type="evidence" value="ECO:0007669"/>
    <property type="project" value="InterPro"/>
</dbReference>
<evidence type="ECO:0000313" key="10">
    <source>
        <dbReference type="EMBL" id="RRA89254.1"/>
    </source>
</evidence>
<dbReference type="GO" id="GO:0046677">
    <property type="term" value="P:response to antibiotic"/>
    <property type="evidence" value="ECO:0007669"/>
    <property type="project" value="UniProtKB-UniRule"/>
</dbReference>
<comment type="similarity">
    <text evidence="2 8">Belongs to the class-D beta-lactamase family.</text>
</comment>
<dbReference type="AlphaFoldDB" id="A0A3P1AJY1"/>
<evidence type="ECO:0000256" key="7">
    <source>
        <dbReference type="PIRSR" id="PIRSR602137-50"/>
    </source>
</evidence>
<dbReference type="InterPro" id="IPR002137">
    <property type="entry name" value="Beta-lactam_class-D_AS"/>
</dbReference>
<keyword evidence="5 8" id="KW-0378">Hydrolase</keyword>
<accession>A0A3P1AJY1</accession>
<proteinExistence type="inferred from homology"/>
<dbReference type="InterPro" id="IPR001460">
    <property type="entry name" value="PCN-bd_Tpept"/>
</dbReference>